<comment type="caution">
    <text evidence="1">The sequence shown here is derived from an EMBL/GenBank/DDBJ whole genome shotgun (WGS) entry which is preliminary data.</text>
</comment>
<dbReference type="SUPFAM" id="SSF102405">
    <property type="entry name" value="MCP/YpsA-like"/>
    <property type="match status" value="1"/>
</dbReference>
<accession>A0ABS0ZGK3</accession>
<dbReference type="PIRSF" id="PIRSF021290">
    <property type="entry name" value="DUF1273"/>
    <property type="match status" value="1"/>
</dbReference>
<dbReference type="RefSeq" id="WP_199575224.1">
    <property type="nucleotide sequence ID" value="NZ_JAENBO010000001.1"/>
</dbReference>
<sequence>MTVILVTGYGSAELGVFKDNDIRINIIKKVIKKDFIDFLEEGADWFVFTGRLGFEYWALEVAKELQKEYDIKLATLFPFENHGSKWNTSNQEKLKKFKSVDFIKYSFPYYENPQQLTYFNRYLIDHTSSAYLFYDEEKKTNIDYLYQMMIAEKDYIIRQLSFERLNNIVEDLK</sequence>
<dbReference type="Pfam" id="PF06908">
    <property type="entry name" value="YpsA"/>
    <property type="match status" value="1"/>
</dbReference>
<organism evidence="1 2">
    <name type="scientific">Streptococcus pacificus</name>
    <dbReference type="NCBI Taxonomy" id="2740577"/>
    <lineage>
        <taxon>Bacteria</taxon>
        <taxon>Bacillati</taxon>
        <taxon>Bacillota</taxon>
        <taxon>Bacilli</taxon>
        <taxon>Lactobacillales</taxon>
        <taxon>Streptococcaceae</taxon>
        <taxon>Streptococcus</taxon>
    </lineage>
</organism>
<evidence type="ECO:0000313" key="2">
    <source>
        <dbReference type="Proteomes" id="UP000653045"/>
    </source>
</evidence>
<evidence type="ECO:0000313" key="1">
    <source>
        <dbReference type="EMBL" id="MBJ8325151.1"/>
    </source>
</evidence>
<dbReference type="PANTHER" id="PTHR38440:SF1">
    <property type="entry name" value="UPF0398 PROTEIN SPR0331"/>
    <property type="match status" value="1"/>
</dbReference>
<dbReference type="PANTHER" id="PTHR38440">
    <property type="entry name" value="UPF0398 PROTEIN YPSA"/>
    <property type="match status" value="1"/>
</dbReference>
<keyword evidence="2" id="KW-1185">Reference proteome</keyword>
<proteinExistence type="predicted"/>
<dbReference type="Proteomes" id="UP000653045">
    <property type="component" value="Unassembled WGS sequence"/>
</dbReference>
<dbReference type="InterPro" id="IPR010697">
    <property type="entry name" value="YspA"/>
</dbReference>
<gene>
    <name evidence="1" type="ORF">JHK62_00450</name>
</gene>
<dbReference type="NCBIfam" id="NF010181">
    <property type="entry name" value="PRK13660.1"/>
    <property type="match status" value="1"/>
</dbReference>
<name>A0ABS0ZGK3_9STRE</name>
<dbReference type="Gene3D" id="3.40.50.450">
    <property type="match status" value="1"/>
</dbReference>
<reference evidence="1 2" key="1">
    <citation type="journal article" date="2021" name="Int. J. Syst. Evol. Microbiol.">
        <title>Streptococcus vicugnae sp. nov., isolated from faeces of alpacas (Vicugna pacos) and cattle (Bos taurus), Streptococcus zalophi sp. nov., and Streptococcus pacificus sp. nov., isolated from respiratory tract of California sea lions (Zalophus californianus).</title>
        <authorList>
            <person name="Volokhov D.V."/>
            <person name="Zagorodnyaya T.A."/>
            <person name="Shen Z."/>
            <person name="Blom J."/>
            <person name="Furtak V.A."/>
            <person name="Eisenberg T."/>
            <person name="Fan P."/>
            <person name="Jeong K.C."/>
            <person name="Gao Y."/>
            <person name="Zhang S."/>
            <person name="Amselle M."/>
        </authorList>
    </citation>
    <scope>NUCLEOTIDE SEQUENCE [LARGE SCALE GENOMIC DNA]</scope>
    <source>
        <strain evidence="1 2">CSL7591</strain>
    </source>
</reference>
<protein>
    <submittedName>
        <fullName evidence="1">DUF1273 family protein</fullName>
    </submittedName>
</protein>
<dbReference type="EMBL" id="JAENBO010000001">
    <property type="protein sequence ID" value="MBJ8325151.1"/>
    <property type="molecule type" value="Genomic_DNA"/>
</dbReference>